<reference evidence="1 2" key="1">
    <citation type="submission" date="2019-01" db="EMBL/GenBank/DDBJ databases">
        <title>Sequencing of cultivated peanut Arachis hypogaea provides insights into genome evolution and oil improvement.</title>
        <authorList>
            <person name="Chen X."/>
        </authorList>
    </citation>
    <scope>NUCLEOTIDE SEQUENCE [LARGE SCALE GENOMIC DNA]</scope>
    <source>
        <strain evidence="2">cv. Fuhuasheng</strain>
        <tissue evidence="1">Leaves</tissue>
    </source>
</reference>
<organism evidence="1 2">
    <name type="scientific">Arachis hypogaea</name>
    <name type="common">Peanut</name>
    <dbReference type="NCBI Taxonomy" id="3818"/>
    <lineage>
        <taxon>Eukaryota</taxon>
        <taxon>Viridiplantae</taxon>
        <taxon>Streptophyta</taxon>
        <taxon>Embryophyta</taxon>
        <taxon>Tracheophyta</taxon>
        <taxon>Spermatophyta</taxon>
        <taxon>Magnoliopsida</taxon>
        <taxon>eudicotyledons</taxon>
        <taxon>Gunneridae</taxon>
        <taxon>Pentapetalae</taxon>
        <taxon>rosids</taxon>
        <taxon>fabids</taxon>
        <taxon>Fabales</taxon>
        <taxon>Fabaceae</taxon>
        <taxon>Papilionoideae</taxon>
        <taxon>50 kb inversion clade</taxon>
        <taxon>dalbergioids sensu lato</taxon>
        <taxon>Dalbergieae</taxon>
        <taxon>Pterocarpus clade</taxon>
        <taxon>Arachis</taxon>
    </lineage>
</organism>
<accession>A0A445DU14</accession>
<keyword evidence="2" id="KW-1185">Reference proteome</keyword>
<dbReference type="EMBL" id="SDMP01000003">
    <property type="protein sequence ID" value="RYR66688.1"/>
    <property type="molecule type" value="Genomic_DNA"/>
</dbReference>
<dbReference type="AlphaFoldDB" id="A0A445DU14"/>
<evidence type="ECO:0000313" key="1">
    <source>
        <dbReference type="EMBL" id="RYR66688.1"/>
    </source>
</evidence>
<sequence>MPGRQNLIFADDDKILDIVDKKKYKDTMFTAWMRANVKFQDGEIFYMRLLLNVQRDCRSFESIRTVDGVLYDSFKDAYNALGLLIDDPELINAIKETAELSSGF</sequence>
<name>A0A445DU14_ARAHY</name>
<evidence type="ECO:0000313" key="2">
    <source>
        <dbReference type="Proteomes" id="UP000289738"/>
    </source>
</evidence>
<dbReference type="Proteomes" id="UP000289738">
    <property type="component" value="Chromosome A03"/>
</dbReference>
<comment type="caution">
    <text evidence="1">The sequence shown here is derived from an EMBL/GenBank/DDBJ whole genome shotgun (WGS) entry which is preliminary data.</text>
</comment>
<dbReference type="STRING" id="3818.A0A445DU14"/>
<protein>
    <submittedName>
        <fullName evidence="1">Uncharacterized protein</fullName>
    </submittedName>
</protein>
<proteinExistence type="predicted"/>
<gene>
    <name evidence="1" type="ORF">Ahy_A03g012743</name>
</gene>